<protein>
    <recommendedName>
        <fullName evidence="8">TauD/TfdA-like domain-containing protein</fullName>
    </recommendedName>
</protein>
<comment type="similarity">
    <text evidence="2">Belongs to the clavaminate synthase family.</text>
</comment>
<evidence type="ECO:0000256" key="4">
    <source>
        <dbReference type="ARBA" id="ARBA00023002"/>
    </source>
</evidence>
<feature type="domain" description="TauD/TfdA-like" evidence="8">
    <location>
        <begin position="95"/>
        <end position="301"/>
    </location>
</feature>
<keyword evidence="3 7" id="KW-0479">Metal-binding</keyword>
<dbReference type="GO" id="GO:0005506">
    <property type="term" value="F:iron ion binding"/>
    <property type="evidence" value="ECO:0007669"/>
    <property type="project" value="InterPro"/>
</dbReference>
<evidence type="ECO:0000256" key="7">
    <source>
        <dbReference type="PIRSR" id="PIRSR019543-2"/>
    </source>
</evidence>
<evidence type="ECO:0000256" key="6">
    <source>
        <dbReference type="ARBA" id="ARBA00023194"/>
    </source>
</evidence>
<dbReference type="AlphaFoldDB" id="A0AB33K2A9"/>
<dbReference type="InterPro" id="IPR050411">
    <property type="entry name" value="AlphaKG_dependent_hydroxylases"/>
</dbReference>
<dbReference type="PIRSF" id="PIRSF019543">
    <property type="entry name" value="Clavaminate_syn"/>
    <property type="match status" value="1"/>
</dbReference>
<proteinExistence type="inferred from homology"/>
<dbReference type="GO" id="GO:0017000">
    <property type="term" value="P:antibiotic biosynthetic process"/>
    <property type="evidence" value="ECO:0007669"/>
    <property type="project" value="UniProtKB-KW"/>
</dbReference>
<sequence length="334" mass="35876">MPMRTSITTLQLSPHTAAQLVMAARQITADPYREGDVFAEQARTAAGLLDHGLASVLDRFANRQGASALLLTGLPMPSRLPRTPAAGFHRLPDPQPTGTEPVLAAVGARLGEIFAYREWDGAHLVQSRYPVASHHNVQTASGATDLVLHTEACFTAYPPDYLALLGLRPDPTGQARTLVADIPQALTLLTPTGRRTLREPLFVFPTDRGPHVHEGRHTTAPVAILHDGGRGPVLEYSTLLTAISADGASALAALEEALNRCAVSVTLNAGDLLLVDNRHAVHGRTAFRPAYDGADRWIQRVLMLRQLPAGGRVVPDTRLAHYPTDYLKALALPA</sequence>
<evidence type="ECO:0000256" key="3">
    <source>
        <dbReference type="ARBA" id="ARBA00022723"/>
    </source>
</evidence>
<comment type="cofactor">
    <cofactor evidence="1">
        <name>Fe(2+)</name>
        <dbReference type="ChEBI" id="CHEBI:29033"/>
    </cofactor>
</comment>
<evidence type="ECO:0000256" key="2">
    <source>
        <dbReference type="ARBA" id="ARBA00008425"/>
    </source>
</evidence>
<evidence type="ECO:0000256" key="1">
    <source>
        <dbReference type="ARBA" id="ARBA00001954"/>
    </source>
</evidence>
<evidence type="ECO:0000259" key="8">
    <source>
        <dbReference type="Pfam" id="PF02668"/>
    </source>
</evidence>
<evidence type="ECO:0000256" key="5">
    <source>
        <dbReference type="ARBA" id="ARBA00023004"/>
    </source>
</evidence>
<keyword evidence="6" id="KW-0045">Antibiotic biosynthesis</keyword>
<dbReference type="PANTHER" id="PTHR10696">
    <property type="entry name" value="GAMMA-BUTYROBETAINE HYDROXYLASE-RELATED"/>
    <property type="match status" value="1"/>
</dbReference>
<dbReference type="SUPFAM" id="SSF51197">
    <property type="entry name" value="Clavaminate synthase-like"/>
    <property type="match status" value="1"/>
</dbReference>
<dbReference type="Gene3D" id="3.60.130.10">
    <property type="entry name" value="Clavaminate synthase-like"/>
    <property type="match status" value="1"/>
</dbReference>
<dbReference type="PANTHER" id="PTHR10696:SF56">
    <property type="entry name" value="TAUD_TFDA-LIKE DOMAIN-CONTAINING PROTEIN"/>
    <property type="match status" value="1"/>
</dbReference>
<dbReference type="InterPro" id="IPR003819">
    <property type="entry name" value="TauD/TfdA-like"/>
</dbReference>
<dbReference type="InterPro" id="IPR014503">
    <property type="entry name" value="Clavaminate_syn-like"/>
</dbReference>
<dbReference type="InterPro" id="IPR042098">
    <property type="entry name" value="TauD-like_sf"/>
</dbReference>
<evidence type="ECO:0000313" key="9">
    <source>
        <dbReference type="EMBL" id="BFP46672.1"/>
    </source>
</evidence>
<keyword evidence="4" id="KW-0560">Oxidoreductase</keyword>
<keyword evidence="5 7" id="KW-0408">Iron</keyword>
<organism evidence="9">
    <name type="scientific">Kitasatospora sp. CMC57</name>
    <dbReference type="NCBI Taxonomy" id="3231513"/>
    <lineage>
        <taxon>Bacteria</taxon>
        <taxon>Bacillati</taxon>
        <taxon>Actinomycetota</taxon>
        <taxon>Actinomycetes</taxon>
        <taxon>Kitasatosporales</taxon>
        <taxon>Streptomycetaceae</taxon>
        <taxon>Kitasatospora</taxon>
    </lineage>
</organism>
<reference evidence="9" key="1">
    <citation type="submission" date="2024-07" db="EMBL/GenBank/DDBJ databases">
        <title>Complete genome sequences of cellulolytic bacteria, Kitasatospora sp. CMC57 and Streptomyces sp. CMC78, isolated from Japanese agricultural soil.</title>
        <authorList>
            <person name="Hashimoto T."/>
            <person name="Ito M."/>
            <person name="Iwamoto M."/>
            <person name="Fukahori D."/>
            <person name="Shoda T."/>
            <person name="Sakoda M."/>
            <person name="Morohoshi T."/>
            <person name="Mitsuboshi M."/>
            <person name="Nishizawa T."/>
        </authorList>
    </citation>
    <scope>NUCLEOTIDE SEQUENCE</scope>
    <source>
        <strain evidence="9">CMC57</strain>
    </source>
</reference>
<dbReference type="EMBL" id="AP035881">
    <property type="protein sequence ID" value="BFP46672.1"/>
    <property type="molecule type" value="Genomic_DNA"/>
</dbReference>
<dbReference type="Pfam" id="PF02668">
    <property type="entry name" value="TauD"/>
    <property type="match status" value="1"/>
</dbReference>
<name>A0AB33K2A9_9ACTN</name>
<feature type="binding site" evidence="7">
    <location>
        <position position="282"/>
    </location>
    <ligand>
        <name>Fe cation</name>
        <dbReference type="ChEBI" id="CHEBI:24875"/>
    </ligand>
</feature>
<dbReference type="GO" id="GO:0016491">
    <property type="term" value="F:oxidoreductase activity"/>
    <property type="evidence" value="ECO:0007669"/>
    <property type="project" value="UniProtKB-KW"/>
</dbReference>
<accession>A0AB33K2A9</accession>
<gene>
    <name evidence="9" type="ORF">KCMC57_30400</name>
</gene>